<dbReference type="Pfam" id="PF04397">
    <property type="entry name" value="LytTR"/>
    <property type="match status" value="1"/>
</dbReference>
<dbReference type="AlphaFoldDB" id="A0A494WIC9"/>
<feature type="domain" description="HTH LytTR-type" evidence="1">
    <location>
        <begin position="167"/>
        <end position="266"/>
    </location>
</feature>
<dbReference type="GeneID" id="62695549"/>
<dbReference type="Proteomes" id="UP000289664">
    <property type="component" value="Chromosome"/>
</dbReference>
<dbReference type="RefSeq" id="WP_009249722.1">
    <property type="nucleotide sequence ID" value="NZ_CP036170.1"/>
</dbReference>
<name>A0A494WIC9_CLOS5</name>
<dbReference type="InterPro" id="IPR007492">
    <property type="entry name" value="LytTR_DNA-bd_dom"/>
</dbReference>
<dbReference type="Gene3D" id="2.40.50.1020">
    <property type="entry name" value="LytTr DNA-binding domain"/>
    <property type="match status" value="1"/>
</dbReference>
<proteinExistence type="predicted"/>
<dbReference type="PROSITE" id="PS50930">
    <property type="entry name" value="HTH_LYTTR"/>
    <property type="match status" value="1"/>
</dbReference>
<sequence length="268" mass="31580">MARPAFTEAQIIQKTLENVRSFYNRKREIAALPMADDFVWIGAYDSQWSEGQDQFIELAGKENEEFPFLLSDEEYHLLFHERNVWVVYGHYKVTATMENGTVFHAHVRGTYVWRMVNGELKLAHVHESHGDMPMSQMTSEAGQCLADVDFLEYMKHMDMRKANQEKIVFRDKEKNYHYLFPSDILYLKAAAQYSIVHTKTDSFKTWGLLADFEKKVPETFRRIHKSYLVNTMYIDSVRRYRASLTDGQELPIGKERYMELKKHLQNGI</sequence>
<dbReference type="GO" id="GO:0000156">
    <property type="term" value="F:phosphorelay response regulator activity"/>
    <property type="evidence" value="ECO:0007669"/>
    <property type="project" value="InterPro"/>
</dbReference>
<evidence type="ECO:0000313" key="2">
    <source>
        <dbReference type="EMBL" id="QBF73932.1"/>
    </source>
</evidence>
<dbReference type="SUPFAM" id="SSF54427">
    <property type="entry name" value="NTF2-like"/>
    <property type="match status" value="1"/>
</dbReference>
<dbReference type="PANTHER" id="PTHR37299">
    <property type="entry name" value="TRANSCRIPTIONAL REGULATOR-RELATED"/>
    <property type="match status" value="1"/>
</dbReference>
<dbReference type="OrthoDB" id="9809318at2"/>
<dbReference type="Gene3D" id="3.10.450.50">
    <property type="match status" value="1"/>
</dbReference>
<dbReference type="InterPro" id="IPR046947">
    <property type="entry name" value="LytR-like"/>
</dbReference>
<protein>
    <recommendedName>
        <fullName evidence="1">HTH LytTR-type domain-containing protein</fullName>
    </recommendedName>
</protein>
<evidence type="ECO:0000259" key="1">
    <source>
        <dbReference type="PROSITE" id="PS50930"/>
    </source>
</evidence>
<reference evidence="2 3" key="1">
    <citation type="journal article" date="2019" name="Appl. Environ. Microbiol.">
        <title>Clostridium scindens ATCC 35704: integration of nutritional requirements, the complete genome sequence, and global transcriptional responses to bile acids.</title>
        <authorList>
            <person name="Devendran S."/>
            <person name="Shrestha R."/>
            <person name="Alves J.M.P."/>
            <person name="Wolf P.G."/>
            <person name="Ly L."/>
            <person name="Hernandez A.G."/>
            <person name="Mendez-Garcia C."/>
            <person name="Inboden A."/>
            <person name="Wiley J."/>
            <person name="Paul O."/>
            <person name="Allen A."/>
            <person name="Springer E."/>
            <person name="Wright C.L."/>
            <person name="Fields C.J."/>
            <person name="Daniel S.L."/>
            <person name="Ridlon J.M."/>
        </authorList>
    </citation>
    <scope>NUCLEOTIDE SEQUENCE [LARGE SCALE GENOMIC DNA]</scope>
    <source>
        <strain evidence="2 3">ATCC 35704</strain>
    </source>
</reference>
<dbReference type="SMART" id="SM00850">
    <property type="entry name" value="LytTR"/>
    <property type="match status" value="1"/>
</dbReference>
<gene>
    <name evidence="2" type="ORF">HDCHBGLK_01325</name>
</gene>
<dbReference type="Pfam" id="PF13474">
    <property type="entry name" value="SnoaL_3"/>
    <property type="match status" value="1"/>
</dbReference>
<organism evidence="2 3">
    <name type="scientific">Clostridium scindens (strain ATCC 35704 / DSM 5676 / VPI 13733 / 19)</name>
    <dbReference type="NCBI Taxonomy" id="411468"/>
    <lineage>
        <taxon>Bacteria</taxon>
        <taxon>Bacillati</taxon>
        <taxon>Bacillota</taxon>
        <taxon>Clostridia</taxon>
        <taxon>Lachnospirales</taxon>
        <taxon>Lachnospiraceae</taxon>
    </lineage>
</organism>
<keyword evidence="3" id="KW-1185">Reference proteome</keyword>
<dbReference type="KEGG" id="csci:HDCHBGLK_01325"/>
<dbReference type="GO" id="GO:0003677">
    <property type="term" value="F:DNA binding"/>
    <property type="evidence" value="ECO:0007669"/>
    <property type="project" value="InterPro"/>
</dbReference>
<accession>A0A494WIC9</accession>
<dbReference type="EMBL" id="CP036170">
    <property type="protein sequence ID" value="QBF73932.1"/>
    <property type="molecule type" value="Genomic_DNA"/>
</dbReference>
<dbReference type="InterPro" id="IPR037401">
    <property type="entry name" value="SnoaL-like"/>
</dbReference>
<evidence type="ECO:0000313" key="3">
    <source>
        <dbReference type="Proteomes" id="UP000289664"/>
    </source>
</evidence>
<dbReference type="InterPro" id="IPR032710">
    <property type="entry name" value="NTF2-like_dom_sf"/>
</dbReference>
<dbReference type="PANTHER" id="PTHR37299:SF1">
    <property type="entry name" value="STAGE 0 SPORULATION PROTEIN A HOMOLOG"/>
    <property type="match status" value="1"/>
</dbReference>